<comment type="caution">
    <text evidence="15">The sequence shown here is derived from an EMBL/GenBank/DDBJ whole genome shotgun (WGS) entry which is preliminary data.</text>
</comment>
<dbReference type="InterPro" id="IPR021854">
    <property type="entry name" value="WASH1_WAHD"/>
</dbReference>
<dbReference type="PANTHER" id="PTHR11774">
    <property type="entry name" value="GERANYLGERANYL TRANSFERASE TYPE BETA SUBUNIT"/>
    <property type="match status" value="1"/>
</dbReference>
<feature type="region of interest" description="Disordered" evidence="13">
    <location>
        <begin position="1162"/>
        <end position="1191"/>
    </location>
</feature>
<feature type="compositionally biased region" description="Pro residues" evidence="13">
    <location>
        <begin position="1050"/>
        <end position="1075"/>
    </location>
</feature>
<dbReference type="Pfam" id="PF11945">
    <property type="entry name" value="WASH_WAHD"/>
    <property type="match status" value="1"/>
</dbReference>
<proteinExistence type="inferred from homology"/>
<evidence type="ECO:0000256" key="1">
    <source>
        <dbReference type="ARBA" id="ARBA00001946"/>
    </source>
</evidence>
<comment type="cofactor">
    <cofactor evidence="1">
        <name>Mg(2+)</name>
        <dbReference type="ChEBI" id="CHEBI:18420"/>
    </cofactor>
</comment>
<dbReference type="CDD" id="cd02895">
    <property type="entry name" value="GGTase-I"/>
    <property type="match status" value="1"/>
</dbReference>
<gene>
    <name evidence="15" type="primary">Necator_chrII.g4522</name>
    <name evidence="15" type="ORF">RB195_016730</name>
</gene>
<organism evidence="15 16">
    <name type="scientific">Necator americanus</name>
    <name type="common">Human hookworm</name>
    <dbReference type="NCBI Taxonomy" id="51031"/>
    <lineage>
        <taxon>Eukaryota</taxon>
        <taxon>Metazoa</taxon>
        <taxon>Ecdysozoa</taxon>
        <taxon>Nematoda</taxon>
        <taxon>Chromadorea</taxon>
        <taxon>Rhabditida</taxon>
        <taxon>Rhabditina</taxon>
        <taxon>Rhabditomorpha</taxon>
        <taxon>Strongyloidea</taxon>
        <taxon>Ancylostomatidae</taxon>
        <taxon>Bunostominae</taxon>
        <taxon>Necator</taxon>
    </lineage>
</organism>
<dbReference type="PANTHER" id="PTHR11774:SF4">
    <property type="entry name" value="GERANYLGERANYL TRANSFERASE TYPE-1 SUBUNIT BETA"/>
    <property type="match status" value="1"/>
</dbReference>
<dbReference type="Proteomes" id="UP001303046">
    <property type="component" value="Unassembled WGS sequence"/>
</dbReference>
<dbReference type="InterPro" id="IPR045089">
    <property type="entry name" value="PGGT1B-like"/>
</dbReference>
<feature type="compositionally biased region" description="Basic and acidic residues" evidence="13">
    <location>
        <begin position="1179"/>
        <end position="1191"/>
    </location>
</feature>
<feature type="compositionally biased region" description="Polar residues" evidence="13">
    <location>
        <begin position="1012"/>
        <end position="1025"/>
    </location>
</feature>
<evidence type="ECO:0000256" key="10">
    <source>
        <dbReference type="ARBA" id="ARBA00022833"/>
    </source>
</evidence>
<dbReference type="Gene3D" id="1.50.10.20">
    <property type="match status" value="1"/>
</dbReference>
<reference evidence="15 16" key="1">
    <citation type="submission" date="2023-08" db="EMBL/GenBank/DDBJ databases">
        <title>A Necator americanus chromosomal reference genome.</title>
        <authorList>
            <person name="Ilik V."/>
            <person name="Petrzelkova K.J."/>
            <person name="Pardy F."/>
            <person name="Fuh T."/>
            <person name="Niatou-Singa F.S."/>
            <person name="Gouil Q."/>
            <person name="Baker L."/>
            <person name="Ritchie M.E."/>
            <person name="Jex A.R."/>
            <person name="Gazzola D."/>
            <person name="Li H."/>
            <person name="Toshio Fujiwara R."/>
            <person name="Zhan B."/>
            <person name="Aroian R.V."/>
            <person name="Pafco B."/>
            <person name="Schwarz E.M."/>
        </authorList>
    </citation>
    <scope>NUCLEOTIDE SEQUENCE [LARGE SCALE GENOMIC DNA]</scope>
    <source>
        <strain evidence="15 16">Aroian</strain>
        <tissue evidence="15">Whole animal</tissue>
    </source>
</reference>
<keyword evidence="10" id="KW-0862">Zinc</keyword>
<dbReference type="PROSITE" id="PS51082">
    <property type="entry name" value="WH2"/>
    <property type="match status" value="1"/>
</dbReference>
<keyword evidence="9" id="KW-0677">Repeat</keyword>
<accession>A0ABR1C1V2</accession>
<dbReference type="EC" id="2.5.1.59" evidence="4"/>
<evidence type="ECO:0000313" key="16">
    <source>
        <dbReference type="Proteomes" id="UP001303046"/>
    </source>
</evidence>
<feature type="compositionally biased region" description="Low complexity" evidence="13">
    <location>
        <begin position="1096"/>
        <end position="1108"/>
    </location>
</feature>
<comment type="cofactor">
    <cofactor evidence="2">
        <name>Zn(2+)</name>
        <dbReference type="ChEBI" id="CHEBI:29105"/>
    </cofactor>
</comment>
<keyword evidence="8" id="KW-0479">Metal-binding</keyword>
<dbReference type="Pfam" id="PF00432">
    <property type="entry name" value="Prenyltrans"/>
    <property type="match status" value="1"/>
</dbReference>
<evidence type="ECO:0000256" key="2">
    <source>
        <dbReference type="ARBA" id="ARBA00001947"/>
    </source>
</evidence>
<feature type="compositionally biased region" description="Low complexity" evidence="13">
    <location>
        <begin position="1076"/>
        <end position="1089"/>
    </location>
</feature>
<protein>
    <recommendedName>
        <fullName evidence="5">Geranylgeranyl transferase type-1 subunit beta</fullName>
        <ecNumber evidence="4">2.5.1.59</ecNumber>
    </recommendedName>
    <alternativeName>
        <fullName evidence="12">Geranylgeranyl transferase type I subunit beta</fullName>
    </alternativeName>
</protein>
<keyword evidence="16" id="KW-1185">Reference proteome</keyword>
<evidence type="ECO:0000256" key="6">
    <source>
        <dbReference type="ARBA" id="ARBA00022602"/>
    </source>
</evidence>
<feature type="compositionally biased region" description="Low complexity" evidence="13">
    <location>
        <begin position="1127"/>
        <end position="1137"/>
    </location>
</feature>
<evidence type="ECO:0000256" key="4">
    <source>
        <dbReference type="ARBA" id="ARBA00012700"/>
    </source>
</evidence>
<dbReference type="InterPro" id="IPR041960">
    <property type="entry name" value="GGTase_I_beta"/>
</dbReference>
<evidence type="ECO:0000256" key="13">
    <source>
        <dbReference type="SAM" id="MobiDB-lite"/>
    </source>
</evidence>
<keyword evidence="7" id="KW-0808">Transferase</keyword>
<evidence type="ECO:0000256" key="11">
    <source>
        <dbReference type="ARBA" id="ARBA00022842"/>
    </source>
</evidence>
<feature type="region of interest" description="Disordered" evidence="13">
    <location>
        <begin position="1001"/>
        <end position="1140"/>
    </location>
</feature>
<sequence>MVFRKYRPSKQWGNADTRIFKAMLKARNARRMPIFHVPDAVKASGITVHNPNDPSFFSSFMGNREALPDLRVNHPAFRVPSIEEHPLYKETSSLIFDGSTALSDGIDQAALLSKAIVREGFPENVLHKVGQTDISDEMIRDAILHGEKYDPTLEKLPRRFDPVLFWVNHYIVHGTPVTKRLNIILDNLSRIALLTGLSSGKLIDHTWVDRDEPLSAMLPSLGSFSSKPFVVRFLPHVTLQTSKPIPAWAAVDEIEELSKQQLPDIRPLSPVIDLGKDHIYNDTPVVPRAETSQSSLHTLLWCREQDQKYPWTKEQNIANAILLTFGAAVAEATKKRGDRDLKANPVVVKGVQLVNGKLDMVTFQLNTLDLNAENHTKNVVWIEKSCPLYEPKPFYEQLTEIPHVNMETYMSNNLILQKHVKFLIRHLNVFPEQYCSLDTNRVTLLFFALSALDLIGELDGLLKEERRKSIIDWIYKLQITSSAKCCGFRGTLGFAEVDVHGNECSVANLAQTYSGLLCLAVLGDNFQNINKEAILESVRCSQKEDGSFWSEGYGSESDMRFVFCAVAICHILQDNSYINWTSLKKFVRSSLNYDGGIGQGPGDESHGGSTFCAIASLSLSNRLWDGSILSRNEISRLVKWALWKQNHGFHGRAHKDDDSCYAFWIGATLEILNASHLMDQQELRSFLLTAQHQPLGGFCKVPDPAGFPDLLHTYFSLAAFSLLREPGFSPIHASLNTSDMILLAPADLDQEETAFRIITHLKRFQQAADSLFDRTVARIDDLNVACQGLQSRMEAVSRKVSVLREMNAAGVLTCLSSFPPIDYTPAKDLLVPAPATPEKPIFKPKTPSFCVADIRRELQERKRFYIISHSNKSNAVDLSTDKRTLRRTAMFADMFYSDTDELAFGKKSYKNVGSGNREKPKNDSCVPTSCPTSNKDEIEIAAINSRLGSVTDPLDYVPESGPIEDLDLPFILPDLPGVAEDPIMLDYDIVPSEFLHNSHAPIPDVSNDLKSETTNPDNLETNANADKSEKTSGIDLDEVLAETPSLPLRKSPPIPMEVPTPPPPAPPPPPPPPSLLSPVPSTSRSSSLPNNERADLMAAIRAAGGASKAKLRNVGSSRRSVKDKESLSSSALSEKTSFPGNSLMVSLAKALEARRKAISGMNAQASTTTEMNYDGIGSTDRRTDDVDDEWK</sequence>
<evidence type="ECO:0000256" key="3">
    <source>
        <dbReference type="ARBA" id="ARBA00010497"/>
    </source>
</evidence>
<dbReference type="InterPro" id="IPR008930">
    <property type="entry name" value="Terpenoid_cyclase/PrenylTrfase"/>
</dbReference>
<evidence type="ECO:0000256" key="5">
    <source>
        <dbReference type="ARBA" id="ARBA00020603"/>
    </source>
</evidence>
<comment type="similarity">
    <text evidence="3">Belongs to the protein prenyltransferase subunit beta family.</text>
</comment>
<keyword evidence="6" id="KW-0637">Prenyltransferase</keyword>
<feature type="domain" description="WH2" evidence="14">
    <location>
        <begin position="1092"/>
        <end position="1114"/>
    </location>
</feature>
<evidence type="ECO:0000313" key="15">
    <source>
        <dbReference type="EMBL" id="KAK6732529.1"/>
    </source>
</evidence>
<evidence type="ECO:0000259" key="14">
    <source>
        <dbReference type="PROSITE" id="PS51082"/>
    </source>
</evidence>
<evidence type="ECO:0000256" key="8">
    <source>
        <dbReference type="ARBA" id="ARBA00022723"/>
    </source>
</evidence>
<dbReference type="InterPro" id="IPR001330">
    <property type="entry name" value="Prenyltrans"/>
</dbReference>
<dbReference type="InterPro" id="IPR003124">
    <property type="entry name" value="WH2_dom"/>
</dbReference>
<dbReference type="EMBL" id="JAVFWL010000002">
    <property type="protein sequence ID" value="KAK6732529.1"/>
    <property type="molecule type" value="Genomic_DNA"/>
</dbReference>
<keyword evidence="11" id="KW-0460">Magnesium</keyword>
<evidence type="ECO:0000256" key="9">
    <source>
        <dbReference type="ARBA" id="ARBA00022737"/>
    </source>
</evidence>
<evidence type="ECO:0000256" key="7">
    <source>
        <dbReference type="ARBA" id="ARBA00022679"/>
    </source>
</evidence>
<evidence type="ECO:0000256" key="12">
    <source>
        <dbReference type="ARBA" id="ARBA00031713"/>
    </source>
</evidence>
<dbReference type="SUPFAM" id="SSF48239">
    <property type="entry name" value="Terpenoid cyclases/Protein prenyltransferases"/>
    <property type="match status" value="1"/>
</dbReference>
<feature type="compositionally biased region" description="Polar residues" evidence="13">
    <location>
        <begin position="1162"/>
        <end position="1171"/>
    </location>
</feature>
<name>A0ABR1C1V2_NECAM</name>